<evidence type="ECO:0000313" key="9">
    <source>
        <dbReference type="Proteomes" id="UP000549394"/>
    </source>
</evidence>
<sequence length="585" mass="67194">MHNKIKRLIYIFLILFIRCYKFCPYDRNVCQRICGICGSGTSCNSLYGKCDPINCPINRMGDGCLKECYNGLGHSFKGYTNVSSFKKPCLNWSKYNFTGRGNYCQNIRTSNETGIWCLVKNGNSIIQEPCDVVQCPKLCSKKGWGSNCERECFCKNGGRCHAEYGFCECPLGYTGELCDIECRNPKHASVCSKLCCFNGGICKRESGLCKCPKNRMGSQCQLDCLQIGLIYSGDNSRTISGRSCIDKCQSDPKNISLECLTTTGQREMCDIPFCSRTCYSGNGESYSVNEINKVYTAEGLKVCLHWSDPRVVSYVTNYKFADGKGTITAPNHNFCRFPKRNREERNTSNGPWCYVLYKGDIREALCDVPQCIDFNRKTCKVCELVTWKVLPSTNYKHLTEKENYLSKLKELKNKLRICHEKICKLDRTREVVETEYECALYIANTTTGIEIQNGLHYTIEYVYTGRICTEKFRDTSYYCVKVLIDIQQRLEYNLNHHIRKLIRNAKITLIDINFQPGAQSQQCDRFLKESYQSFYPKSSTNQIFVENSTISSFYSNGTNNNSVLTFYKEDKIKENNSKRWQYKKS</sequence>
<dbReference type="InterPro" id="IPR013806">
    <property type="entry name" value="Kringle-like"/>
</dbReference>
<keyword evidence="3" id="KW-0245">EGF-like domain</keyword>
<dbReference type="AlphaFoldDB" id="A0A7I8W1J8"/>
<comment type="caution">
    <text evidence="8">The sequence shown here is derived from an EMBL/GenBank/DDBJ whole genome shotgun (WGS) entry which is preliminary data.</text>
</comment>
<dbReference type="PROSITE" id="PS50026">
    <property type="entry name" value="EGF_3"/>
    <property type="match status" value="1"/>
</dbReference>
<dbReference type="SUPFAM" id="SSF57440">
    <property type="entry name" value="Kringle-like"/>
    <property type="match status" value="2"/>
</dbReference>
<comment type="caution">
    <text evidence="3">Lacks conserved residue(s) required for the propagation of feature annotation.</text>
</comment>
<evidence type="ECO:0000259" key="7">
    <source>
        <dbReference type="PROSITE" id="PS50070"/>
    </source>
</evidence>
<dbReference type="PROSITE" id="PS50070">
    <property type="entry name" value="KRINGLE_2"/>
    <property type="match status" value="2"/>
</dbReference>
<evidence type="ECO:0000259" key="6">
    <source>
        <dbReference type="PROSITE" id="PS50026"/>
    </source>
</evidence>
<dbReference type="InterPro" id="IPR052108">
    <property type="entry name" value="MEGF/SIB"/>
</dbReference>
<keyword evidence="9" id="KW-1185">Reference proteome</keyword>
<gene>
    <name evidence="8" type="ORF">DGYR_LOCUS10221</name>
</gene>
<dbReference type="SMART" id="SM00130">
    <property type="entry name" value="KR"/>
    <property type="match status" value="2"/>
</dbReference>
<reference evidence="8 9" key="1">
    <citation type="submission" date="2020-08" db="EMBL/GenBank/DDBJ databases">
        <authorList>
            <person name="Hejnol A."/>
        </authorList>
    </citation>
    <scope>NUCLEOTIDE SEQUENCE [LARGE SCALE GENOMIC DNA]</scope>
</reference>
<organism evidence="8 9">
    <name type="scientific">Dimorphilus gyrociliatus</name>
    <dbReference type="NCBI Taxonomy" id="2664684"/>
    <lineage>
        <taxon>Eukaryota</taxon>
        <taxon>Metazoa</taxon>
        <taxon>Spiralia</taxon>
        <taxon>Lophotrochozoa</taxon>
        <taxon>Annelida</taxon>
        <taxon>Polychaeta</taxon>
        <taxon>Polychaeta incertae sedis</taxon>
        <taxon>Dinophilidae</taxon>
        <taxon>Dimorphilus</taxon>
    </lineage>
</organism>
<dbReference type="OrthoDB" id="6152810at2759"/>
<proteinExistence type="predicted"/>
<evidence type="ECO:0000256" key="4">
    <source>
        <dbReference type="PROSITE-ProRule" id="PRU00121"/>
    </source>
</evidence>
<evidence type="ECO:0000256" key="2">
    <source>
        <dbReference type="ARBA" id="ARBA00023157"/>
    </source>
</evidence>
<feature type="domain" description="EGF-like" evidence="6">
    <location>
        <begin position="149"/>
        <end position="179"/>
    </location>
</feature>
<feature type="disulfide bond" evidence="3">
    <location>
        <begin position="169"/>
        <end position="178"/>
    </location>
</feature>
<evidence type="ECO:0000256" key="3">
    <source>
        <dbReference type="PROSITE-ProRule" id="PRU00076"/>
    </source>
</evidence>
<accession>A0A7I8W1J8</accession>
<evidence type="ECO:0000313" key="8">
    <source>
        <dbReference type="EMBL" id="CAD5122405.1"/>
    </source>
</evidence>
<name>A0A7I8W1J8_9ANNE</name>
<feature type="signal peptide" evidence="5">
    <location>
        <begin position="1"/>
        <end position="19"/>
    </location>
</feature>
<dbReference type="InterPro" id="IPR000742">
    <property type="entry name" value="EGF"/>
</dbReference>
<feature type="domain" description="Kringle" evidence="7">
    <location>
        <begin position="67"/>
        <end position="135"/>
    </location>
</feature>
<feature type="domain" description="Kringle" evidence="7">
    <location>
        <begin position="277"/>
        <end position="371"/>
    </location>
</feature>
<evidence type="ECO:0000256" key="1">
    <source>
        <dbReference type="ARBA" id="ARBA00022572"/>
    </source>
</evidence>
<evidence type="ECO:0000256" key="5">
    <source>
        <dbReference type="SAM" id="SignalP"/>
    </source>
</evidence>
<dbReference type="EMBL" id="CAJFCJ010000017">
    <property type="protein sequence ID" value="CAD5122405.1"/>
    <property type="molecule type" value="Genomic_DNA"/>
</dbReference>
<feature type="chain" id="PRO_5029885801" evidence="5">
    <location>
        <begin position="20"/>
        <end position="585"/>
    </location>
</feature>
<dbReference type="PANTHER" id="PTHR24035">
    <property type="entry name" value="MULTIPLE EPIDERMAL GROWTH FACTOR-LIKE DOMAINS PROTEIN"/>
    <property type="match status" value="1"/>
</dbReference>
<dbReference type="InterPro" id="IPR000001">
    <property type="entry name" value="Kringle"/>
</dbReference>
<keyword evidence="2 3" id="KW-1015">Disulfide bond</keyword>
<dbReference type="PANTHER" id="PTHR24035:SF109">
    <property type="entry name" value="PROTEIN DRAPER"/>
    <property type="match status" value="1"/>
</dbReference>
<keyword evidence="5" id="KW-0732">Signal</keyword>
<keyword evidence="1 4" id="KW-0420">Kringle</keyword>
<dbReference type="Proteomes" id="UP000549394">
    <property type="component" value="Unassembled WGS sequence"/>
</dbReference>
<dbReference type="Gene3D" id="2.40.20.10">
    <property type="entry name" value="Plasminogen Kringle 4"/>
    <property type="match status" value="2"/>
</dbReference>
<dbReference type="InterPro" id="IPR038178">
    <property type="entry name" value="Kringle_sf"/>
</dbReference>
<protein>
    <submittedName>
        <fullName evidence="8">DgyrCDS10833</fullName>
    </submittedName>
</protein>
<dbReference type="PROSITE" id="PS00022">
    <property type="entry name" value="EGF_1"/>
    <property type="match status" value="2"/>
</dbReference>
<dbReference type="Gene3D" id="2.10.25.10">
    <property type="entry name" value="Laminin"/>
    <property type="match status" value="1"/>
</dbReference>